<comment type="subcellular location">
    <subcellularLocation>
        <location evidence="1 12">Cell membrane</location>
        <topology evidence="1 12">Multi-pass membrane protein</topology>
    </subcellularLocation>
</comment>
<evidence type="ECO:0000256" key="8">
    <source>
        <dbReference type="ARBA" id="ARBA00023098"/>
    </source>
</evidence>
<dbReference type="GO" id="GO:0005886">
    <property type="term" value="C:plasma membrane"/>
    <property type="evidence" value="ECO:0007669"/>
    <property type="project" value="UniProtKB-SubCell"/>
</dbReference>
<dbReference type="CDD" id="cd09112">
    <property type="entry name" value="PLDc_CLS_2"/>
    <property type="match status" value="1"/>
</dbReference>
<evidence type="ECO:0000259" key="13">
    <source>
        <dbReference type="PROSITE" id="PS50035"/>
    </source>
</evidence>
<keyword evidence="6" id="KW-0677">Repeat</keyword>
<evidence type="ECO:0000256" key="11">
    <source>
        <dbReference type="ARBA" id="ARBA00023264"/>
    </source>
</evidence>
<gene>
    <name evidence="14" type="ORF">IAB60_05540</name>
</gene>
<feature type="domain" description="PLD phosphodiesterase" evidence="13">
    <location>
        <begin position="428"/>
        <end position="455"/>
    </location>
</feature>
<feature type="active site" evidence="12">
    <location>
        <position position="433"/>
    </location>
</feature>
<keyword evidence="4 12" id="KW-0808">Transferase</keyword>
<evidence type="ECO:0000256" key="5">
    <source>
        <dbReference type="ARBA" id="ARBA00022692"/>
    </source>
</evidence>
<dbReference type="InterPro" id="IPR025202">
    <property type="entry name" value="PLD-like_dom"/>
</dbReference>
<keyword evidence="10 12" id="KW-0594">Phospholipid biosynthesis</keyword>
<organism evidence="14 15">
    <name type="scientific">Candidatus Caccovicinus merdipullorum</name>
    <dbReference type="NCBI Taxonomy" id="2840724"/>
    <lineage>
        <taxon>Bacteria</taxon>
        <taxon>Bacillati</taxon>
        <taxon>Bacillota</taxon>
        <taxon>Clostridia</taxon>
        <taxon>Eubacteriales</taxon>
        <taxon>Candidatus Caccovicinus</taxon>
    </lineage>
</organism>
<dbReference type="Pfam" id="PF13396">
    <property type="entry name" value="PLDc_N"/>
    <property type="match status" value="1"/>
</dbReference>
<comment type="catalytic activity">
    <reaction evidence="12">
        <text>2 a 1,2-diacyl-sn-glycero-3-phospho-(1'-sn-glycerol) = a cardiolipin + glycerol</text>
        <dbReference type="Rhea" id="RHEA:31451"/>
        <dbReference type="ChEBI" id="CHEBI:17754"/>
        <dbReference type="ChEBI" id="CHEBI:62237"/>
        <dbReference type="ChEBI" id="CHEBI:64716"/>
    </reaction>
</comment>
<reference evidence="14" key="1">
    <citation type="submission" date="2020-10" db="EMBL/GenBank/DDBJ databases">
        <authorList>
            <person name="Gilroy R."/>
        </authorList>
    </citation>
    <scope>NUCLEOTIDE SEQUENCE</scope>
    <source>
        <strain evidence="14">CHK123-3438</strain>
    </source>
</reference>
<feature type="transmembrane region" description="Helical" evidence="12">
    <location>
        <begin position="34"/>
        <end position="55"/>
    </location>
</feature>
<keyword evidence="3 12" id="KW-0444">Lipid biosynthesis</keyword>
<evidence type="ECO:0000256" key="12">
    <source>
        <dbReference type="HAMAP-Rule" id="MF_01916"/>
    </source>
</evidence>
<evidence type="ECO:0000256" key="10">
    <source>
        <dbReference type="ARBA" id="ARBA00023209"/>
    </source>
</evidence>
<dbReference type="CDD" id="cd09110">
    <property type="entry name" value="PLDc_CLS_1"/>
    <property type="match status" value="1"/>
</dbReference>
<keyword evidence="7 12" id="KW-1133">Transmembrane helix</keyword>
<dbReference type="Proteomes" id="UP000886860">
    <property type="component" value="Unassembled WGS sequence"/>
</dbReference>
<feature type="active site" evidence="12">
    <location>
        <position position="225"/>
    </location>
</feature>
<evidence type="ECO:0000256" key="6">
    <source>
        <dbReference type="ARBA" id="ARBA00022737"/>
    </source>
</evidence>
<feature type="domain" description="PLD phosphodiesterase" evidence="13">
    <location>
        <begin position="218"/>
        <end position="245"/>
    </location>
</feature>
<evidence type="ECO:0000256" key="7">
    <source>
        <dbReference type="ARBA" id="ARBA00022989"/>
    </source>
</evidence>
<dbReference type="Gene3D" id="3.30.870.10">
    <property type="entry name" value="Endonuclease Chain A"/>
    <property type="match status" value="2"/>
</dbReference>
<proteinExistence type="inferred from homology"/>
<dbReference type="PANTHER" id="PTHR21248:SF22">
    <property type="entry name" value="PHOSPHOLIPASE D"/>
    <property type="match status" value="1"/>
</dbReference>
<evidence type="ECO:0000313" key="15">
    <source>
        <dbReference type="Proteomes" id="UP000886860"/>
    </source>
</evidence>
<dbReference type="InterPro" id="IPR001736">
    <property type="entry name" value="PLipase_D/transphosphatidylase"/>
</dbReference>
<evidence type="ECO:0000256" key="4">
    <source>
        <dbReference type="ARBA" id="ARBA00022679"/>
    </source>
</evidence>
<feature type="active site" evidence="12">
    <location>
        <position position="440"/>
    </location>
</feature>
<dbReference type="GO" id="GO:0008808">
    <property type="term" value="F:cardiolipin synthase activity"/>
    <property type="evidence" value="ECO:0007669"/>
    <property type="project" value="InterPro"/>
</dbReference>
<protein>
    <recommendedName>
        <fullName evidence="12">Cardiolipin synthase</fullName>
        <shortName evidence="12">CL synthase</shortName>
        <ecNumber evidence="12">2.7.8.-</ecNumber>
    </recommendedName>
</protein>
<dbReference type="HAMAP" id="MF_01916">
    <property type="entry name" value="Cardiolipin_synth_Cls"/>
    <property type="match status" value="1"/>
</dbReference>
<keyword evidence="2 12" id="KW-1003">Cell membrane</keyword>
<name>A0A9D1GK19_9FIRM</name>
<evidence type="ECO:0000313" key="14">
    <source>
        <dbReference type="EMBL" id="HIT41554.1"/>
    </source>
</evidence>
<keyword evidence="5 12" id="KW-0812">Transmembrane</keyword>
<dbReference type="SUPFAM" id="SSF56024">
    <property type="entry name" value="Phospholipase D/nuclease"/>
    <property type="match status" value="2"/>
</dbReference>
<dbReference type="PROSITE" id="PS50035">
    <property type="entry name" value="PLD"/>
    <property type="match status" value="2"/>
</dbReference>
<sequence>MAFAWEWVLDHVWYINLFFSIAIIFFQRRDPKSVWTWLFALNFIPVFGVLFYLLFGQDYRKSRMFRVKEIEDRLRYPIRSQEEVIREYHQVQENDPVLRDFGNLVLYNLENSGSVLTIRNELEIFTDGEKKFADLRLELRKARHHIHLQYYIIKNDQVFDSIIPILTEKVKEGVEVRVLADGMGGRFMPKRKWRQLRQAGVKVAVFFPPFLGRLQLRINYRNHRKIVVIDGKLGYVGGFNIGKEYISKDPGFGYWRDTHLKIRGDAALALQIRFALDWNYAAHENLFLRSEYFGDEEDGKIQDEEAFKKEMQEELGADGKTPWADPGYMNEDPKIGIQIISSGPDTRTRTIRDNYLELFHKAKDHIYIQTPYFVPDDAVMSALRIAASSGVDVRLMIPCKPDHPFVYWATYSYAGDLIQAGGRCYIYENGFLHAKGITVDGMVSCYGTANMDIRSFELNFEVNAVIYDEAATERLEQAFLDDLAHCREITLEDYRKRSLLIRGKEQFCRLLSPLL</sequence>
<dbReference type="EMBL" id="DVKS01000091">
    <property type="protein sequence ID" value="HIT41554.1"/>
    <property type="molecule type" value="Genomic_DNA"/>
</dbReference>
<comment type="caution">
    <text evidence="14">The sequence shown here is derived from an EMBL/GenBank/DDBJ whole genome shotgun (WGS) entry which is preliminary data.</text>
</comment>
<evidence type="ECO:0000256" key="2">
    <source>
        <dbReference type="ARBA" id="ARBA00022475"/>
    </source>
</evidence>
<evidence type="ECO:0000256" key="3">
    <source>
        <dbReference type="ARBA" id="ARBA00022516"/>
    </source>
</evidence>
<comment type="similarity">
    <text evidence="12">Belongs to the phospholipase D family. Cardiolipin synthase subfamily.</text>
</comment>
<feature type="active site" evidence="12">
    <location>
        <position position="230"/>
    </location>
</feature>
<evidence type="ECO:0000256" key="1">
    <source>
        <dbReference type="ARBA" id="ARBA00004651"/>
    </source>
</evidence>
<accession>A0A9D1GK19</accession>
<dbReference type="InterPro" id="IPR027379">
    <property type="entry name" value="CLS_N"/>
</dbReference>
<comment type="function">
    <text evidence="12">Catalyzes the reversible phosphatidyl group transfer from one phosphatidylglycerol molecule to another to form cardiolipin (CL) (diphosphatidylglycerol) and glycerol.</text>
</comment>
<feature type="transmembrane region" description="Helical" evidence="12">
    <location>
        <begin position="12"/>
        <end position="28"/>
    </location>
</feature>
<keyword evidence="11 12" id="KW-1208">Phospholipid metabolism</keyword>
<dbReference type="FunFam" id="3.30.870.10:FF:000014">
    <property type="entry name" value="Cardiolipin synthase"/>
    <property type="match status" value="1"/>
</dbReference>
<dbReference type="EC" id="2.7.8.-" evidence="12"/>
<evidence type="ECO:0000256" key="9">
    <source>
        <dbReference type="ARBA" id="ARBA00023136"/>
    </source>
</evidence>
<reference evidence="14" key="2">
    <citation type="journal article" date="2021" name="PeerJ">
        <title>Extensive microbial diversity within the chicken gut microbiome revealed by metagenomics and culture.</title>
        <authorList>
            <person name="Gilroy R."/>
            <person name="Ravi A."/>
            <person name="Getino M."/>
            <person name="Pursley I."/>
            <person name="Horton D.L."/>
            <person name="Alikhan N.F."/>
            <person name="Baker D."/>
            <person name="Gharbi K."/>
            <person name="Hall N."/>
            <person name="Watson M."/>
            <person name="Adriaenssens E.M."/>
            <person name="Foster-Nyarko E."/>
            <person name="Jarju S."/>
            <person name="Secka A."/>
            <person name="Antonio M."/>
            <person name="Oren A."/>
            <person name="Chaudhuri R.R."/>
            <person name="La Ragione R."/>
            <person name="Hildebrand F."/>
            <person name="Pallen M.J."/>
        </authorList>
    </citation>
    <scope>NUCLEOTIDE SEQUENCE</scope>
    <source>
        <strain evidence="14">CHK123-3438</strain>
    </source>
</reference>
<dbReference type="SMART" id="SM00155">
    <property type="entry name" value="PLDc"/>
    <property type="match status" value="2"/>
</dbReference>
<feature type="active site" evidence="12">
    <location>
        <position position="435"/>
    </location>
</feature>
<feature type="active site" evidence="12">
    <location>
        <position position="223"/>
    </location>
</feature>
<dbReference type="GO" id="GO:0032049">
    <property type="term" value="P:cardiolipin biosynthetic process"/>
    <property type="evidence" value="ECO:0007669"/>
    <property type="project" value="InterPro"/>
</dbReference>
<keyword evidence="8 12" id="KW-0443">Lipid metabolism</keyword>
<dbReference type="InterPro" id="IPR030874">
    <property type="entry name" value="Cardiolipin_synth_Firmi"/>
</dbReference>
<keyword evidence="9 12" id="KW-0472">Membrane</keyword>
<dbReference type="Pfam" id="PF13091">
    <property type="entry name" value="PLDc_2"/>
    <property type="match status" value="2"/>
</dbReference>
<dbReference type="PANTHER" id="PTHR21248">
    <property type="entry name" value="CARDIOLIPIN SYNTHASE"/>
    <property type="match status" value="1"/>
</dbReference>
<dbReference type="AlphaFoldDB" id="A0A9D1GK19"/>